<protein>
    <submittedName>
        <fullName evidence="1">Dystonin-like</fullName>
    </submittedName>
</protein>
<evidence type="ECO:0000313" key="2">
    <source>
        <dbReference type="Proteomes" id="UP000297703"/>
    </source>
</evidence>
<gene>
    <name evidence="1" type="ORF">DR999_PMT21670</name>
</gene>
<reference evidence="1 2" key="2">
    <citation type="submission" date="2019-04" db="EMBL/GenBank/DDBJ databases">
        <title>The genome sequence of big-headed turtle.</title>
        <authorList>
            <person name="Gong S."/>
        </authorList>
    </citation>
    <scope>NUCLEOTIDE SEQUENCE [LARGE SCALE GENOMIC DNA]</scope>
    <source>
        <strain evidence="1">DO16091913</strain>
        <tissue evidence="1">Muscle</tissue>
    </source>
</reference>
<sequence length="104" mass="11047">MELQGAGRGREQRSGRLLENCPPSLRMGFTFTLNSAAQKIVAPPTHTHIHKDSPPPQKVKALGAGEINTPAFRQARQSICQGLKDHTTNMAPVAVPAAGALGLK</sequence>
<keyword evidence="2" id="KW-1185">Reference proteome</keyword>
<dbReference type="Proteomes" id="UP000297703">
    <property type="component" value="Unassembled WGS sequence"/>
</dbReference>
<reference evidence="1 2" key="1">
    <citation type="submission" date="2019-04" db="EMBL/GenBank/DDBJ databases">
        <title>Draft genome of the big-headed turtle Platysternon megacephalum.</title>
        <authorList>
            <person name="Gong S."/>
        </authorList>
    </citation>
    <scope>NUCLEOTIDE SEQUENCE [LARGE SCALE GENOMIC DNA]</scope>
    <source>
        <strain evidence="1">DO16091913</strain>
        <tissue evidence="1">Muscle</tissue>
    </source>
</reference>
<name>A0A4D9DGB6_9SAUR</name>
<proteinExistence type="predicted"/>
<evidence type="ECO:0000313" key="1">
    <source>
        <dbReference type="EMBL" id="TFJ96535.1"/>
    </source>
</evidence>
<comment type="caution">
    <text evidence="1">The sequence shown here is derived from an EMBL/GenBank/DDBJ whole genome shotgun (WGS) entry which is preliminary data.</text>
</comment>
<organism evidence="1 2">
    <name type="scientific">Platysternon megacephalum</name>
    <name type="common">big-headed turtle</name>
    <dbReference type="NCBI Taxonomy" id="55544"/>
    <lineage>
        <taxon>Eukaryota</taxon>
        <taxon>Metazoa</taxon>
        <taxon>Chordata</taxon>
        <taxon>Craniata</taxon>
        <taxon>Vertebrata</taxon>
        <taxon>Euteleostomi</taxon>
        <taxon>Archelosauria</taxon>
        <taxon>Testudinata</taxon>
        <taxon>Testudines</taxon>
        <taxon>Cryptodira</taxon>
        <taxon>Durocryptodira</taxon>
        <taxon>Testudinoidea</taxon>
        <taxon>Platysternidae</taxon>
        <taxon>Platysternon</taxon>
    </lineage>
</organism>
<dbReference type="AlphaFoldDB" id="A0A4D9DGB6"/>
<accession>A0A4D9DGB6</accession>
<dbReference type="EMBL" id="QXTE01000649">
    <property type="protein sequence ID" value="TFJ96535.1"/>
    <property type="molecule type" value="Genomic_DNA"/>
</dbReference>